<protein>
    <submittedName>
        <fullName evidence="1">Uncharacterized protein</fullName>
    </submittedName>
</protein>
<dbReference type="EMBL" id="JADYXP020000020">
    <property type="protein sequence ID" value="KAL0104665.1"/>
    <property type="molecule type" value="Genomic_DNA"/>
</dbReference>
<keyword evidence="2" id="KW-1185">Reference proteome</keyword>
<dbReference type="AlphaFoldDB" id="A0AAW2ENU6"/>
<accession>A0AAW2ENU6</accession>
<dbReference type="Proteomes" id="UP001430953">
    <property type="component" value="Unassembled WGS sequence"/>
</dbReference>
<evidence type="ECO:0000313" key="1">
    <source>
        <dbReference type="EMBL" id="KAL0104665.1"/>
    </source>
</evidence>
<reference evidence="1 2" key="1">
    <citation type="submission" date="2023-03" db="EMBL/GenBank/DDBJ databases">
        <title>High recombination rates correlate with genetic variation in Cardiocondyla obscurior ants.</title>
        <authorList>
            <person name="Errbii M."/>
        </authorList>
    </citation>
    <scope>NUCLEOTIDE SEQUENCE [LARGE SCALE GENOMIC DNA]</scope>
    <source>
        <strain evidence="1">Alpha-2009</strain>
        <tissue evidence="1">Whole body</tissue>
    </source>
</reference>
<organism evidence="1 2">
    <name type="scientific">Cardiocondyla obscurior</name>
    <dbReference type="NCBI Taxonomy" id="286306"/>
    <lineage>
        <taxon>Eukaryota</taxon>
        <taxon>Metazoa</taxon>
        <taxon>Ecdysozoa</taxon>
        <taxon>Arthropoda</taxon>
        <taxon>Hexapoda</taxon>
        <taxon>Insecta</taxon>
        <taxon>Pterygota</taxon>
        <taxon>Neoptera</taxon>
        <taxon>Endopterygota</taxon>
        <taxon>Hymenoptera</taxon>
        <taxon>Apocrita</taxon>
        <taxon>Aculeata</taxon>
        <taxon>Formicoidea</taxon>
        <taxon>Formicidae</taxon>
        <taxon>Myrmicinae</taxon>
        <taxon>Cardiocondyla</taxon>
    </lineage>
</organism>
<comment type="caution">
    <text evidence="1">The sequence shown here is derived from an EMBL/GenBank/DDBJ whole genome shotgun (WGS) entry which is preliminary data.</text>
</comment>
<name>A0AAW2ENU6_9HYME</name>
<gene>
    <name evidence="1" type="ORF">PUN28_017425</name>
</gene>
<proteinExistence type="predicted"/>
<evidence type="ECO:0000313" key="2">
    <source>
        <dbReference type="Proteomes" id="UP001430953"/>
    </source>
</evidence>
<sequence>MSRLIIEFKIRRQQKTLRATGTRKGAINNCLATRSDATANLHGLFSVVHYSKSKKNESSNEEQR</sequence>